<proteinExistence type="predicted"/>
<feature type="domain" description="Reverse transcriptase" evidence="1">
    <location>
        <begin position="1"/>
        <end position="153"/>
    </location>
</feature>
<reference evidence="2 3" key="1">
    <citation type="submission" date="2018-02" db="EMBL/GenBank/DDBJ databases">
        <authorList>
            <person name="Cohen D.B."/>
            <person name="Kent A.D."/>
        </authorList>
    </citation>
    <scope>NUCLEOTIDE SEQUENCE [LARGE SCALE GENOMIC DNA]</scope>
    <source>
        <strain evidence="2 3">ULC007</strain>
    </source>
</reference>
<evidence type="ECO:0000313" key="2">
    <source>
        <dbReference type="EMBL" id="PSB21263.1"/>
    </source>
</evidence>
<sequence>MHGKEIAKSRRNDSSLLGNQLDKLIRNSQDGQTMGIPISPDTSLVIAELILCTLDLELERRISNSCSHPYRGFRYSDDYEFVFLTRSEAETALSHLQQVLSDFELTLNPDKTRIVKLPCSLDSTWVLELSDYKFSKSKLAQMQDIIRYFDRAFQISKEAPQEPVLKYAIARIENFHELHPDNWSLLESLLLQSVTIESSTLRDALSIFQNNQIKKYPIDLDSLEKNLNLQVLQHAPLGHSSEVAWAIWSIIVFKLAIYKEASQAISGMEDSIVAILALDAQQRGRIPEWLITKKWEQFLTEDELYGNQWLFSYEANRLGYLSTGYDHVSRDPWFSQLKQGNVTFYDRATSLIIPPGETSGPSGEIQALGVIHKR</sequence>
<dbReference type="PROSITE" id="PS50878">
    <property type="entry name" value="RT_POL"/>
    <property type="match status" value="1"/>
</dbReference>
<gene>
    <name evidence="2" type="ORF">C7B65_04865</name>
</gene>
<evidence type="ECO:0000259" key="1">
    <source>
        <dbReference type="PROSITE" id="PS50878"/>
    </source>
</evidence>
<comment type="caution">
    <text evidence="2">The sequence shown here is derived from an EMBL/GenBank/DDBJ whole genome shotgun (WGS) entry which is preliminary data.</text>
</comment>
<organism evidence="2 3">
    <name type="scientific">Phormidesmis priestleyi ULC007</name>
    <dbReference type="NCBI Taxonomy" id="1920490"/>
    <lineage>
        <taxon>Bacteria</taxon>
        <taxon>Bacillati</taxon>
        <taxon>Cyanobacteriota</taxon>
        <taxon>Cyanophyceae</taxon>
        <taxon>Leptolyngbyales</taxon>
        <taxon>Leptolyngbyaceae</taxon>
        <taxon>Phormidesmis</taxon>
    </lineage>
</organism>
<accession>A0A2T1DLA6</accession>
<protein>
    <recommendedName>
        <fullName evidence="1">Reverse transcriptase domain-containing protein</fullName>
    </recommendedName>
</protein>
<evidence type="ECO:0000313" key="3">
    <source>
        <dbReference type="Proteomes" id="UP000238634"/>
    </source>
</evidence>
<dbReference type="InterPro" id="IPR000477">
    <property type="entry name" value="RT_dom"/>
</dbReference>
<keyword evidence="3" id="KW-1185">Reference proteome</keyword>
<name>A0A2T1DLA6_9CYAN</name>
<reference evidence="2 3" key="2">
    <citation type="submission" date="2018-03" db="EMBL/GenBank/DDBJ databases">
        <title>The ancient ancestry and fast evolution of plastids.</title>
        <authorList>
            <person name="Moore K.R."/>
            <person name="Magnabosco C."/>
            <person name="Momper L."/>
            <person name="Gold D.A."/>
            <person name="Bosak T."/>
            <person name="Fournier G.P."/>
        </authorList>
    </citation>
    <scope>NUCLEOTIDE SEQUENCE [LARGE SCALE GENOMIC DNA]</scope>
    <source>
        <strain evidence="2 3">ULC007</strain>
    </source>
</reference>
<dbReference type="EMBL" id="PVWG01000003">
    <property type="protein sequence ID" value="PSB21263.1"/>
    <property type="molecule type" value="Genomic_DNA"/>
</dbReference>
<dbReference type="AlphaFoldDB" id="A0A2T1DLA6"/>
<dbReference type="Proteomes" id="UP000238634">
    <property type="component" value="Unassembled WGS sequence"/>
</dbReference>
<dbReference type="CDD" id="cd01646">
    <property type="entry name" value="RT_Bac_retron_I"/>
    <property type="match status" value="1"/>
</dbReference>